<comment type="caution">
    <text evidence="2">The sequence shown here is derived from an EMBL/GenBank/DDBJ whole genome shotgun (WGS) entry which is preliminary data.</text>
</comment>
<organism evidence="2 3">
    <name type="scientific">Hibiscus sabdariffa</name>
    <name type="common">roselle</name>
    <dbReference type="NCBI Taxonomy" id="183260"/>
    <lineage>
        <taxon>Eukaryota</taxon>
        <taxon>Viridiplantae</taxon>
        <taxon>Streptophyta</taxon>
        <taxon>Embryophyta</taxon>
        <taxon>Tracheophyta</taxon>
        <taxon>Spermatophyta</taxon>
        <taxon>Magnoliopsida</taxon>
        <taxon>eudicotyledons</taxon>
        <taxon>Gunneridae</taxon>
        <taxon>Pentapetalae</taxon>
        <taxon>rosids</taxon>
        <taxon>malvids</taxon>
        <taxon>Malvales</taxon>
        <taxon>Malvaceae</taxon>
        <taxon>Malvoideae</taxon>
        <taxon>Hibiscus</taxon>
    </lineage>
</organism>
<accession>A0ABR2EB68</accession>
<evidence type="ECO:0000313" key="2">
    <source>
        <dbReference type="EMBL" id="KAK8555270.1"/>
    </source>
</evidence>
<reference evidence="2 3" key="1">
    <citation type="journal article" date="2024" name="G3 (Bethesda)">
        <title>Genome assembly of Hibiscus sabdariffa L. provides insights into metabolisms of medicinal natural products.</title>
        <authorList>
            <person name="Kim T."/>
        </authorList>
    </citation>
    <scope>NUCLEOTIDE SEQUENCE [LARGE SCALE GENOMIC DNA]</scope>
    <source>
        <strain evidence="2">TK-2024</strain>
        <tissue evidence="2">Old leaves</tissue>
    </source>
</reference>
<gene>
    <name evidence="2" type="ORF">V6N12_009418</name>
</gene>
<name>A0ABR2EB68_9ROSI</name>
<feature type="region of interest" description="Disordered" evidence="1">
    <location>
        <begin position="1"/>
        <end position="31"/>
    </location>
</feature>
<evidence type="ECO:0000313" key="3">
    <source>
        <dbReference type="Proteomes" id="UP001472677"/>
    </source>
</evidence>
<sequence length="210" mass="23111">MANPSFPPDNPSDDRFQDPAIPSYCDGVGDNPMVHQEYPAPIIALERPGTPLSSDEQRATKRVKEKVNSISLVGDDFVMVEASPGSTGVGRGVGVVDPISATTAEKLSYADLFKWVTTGENNDVNGVFQREEIVVNDEDVSLDLSGPYPAINFSEKVDEQIAHNMRRTVIVRMLGCTMGYRALLNHVTSLWKLQGKFHMVDLEGDFFVHV</sequence>
<dbReference type="EMBL" id="JBBPBM010000018">
    <property type="protein sequence ID" value="KAK8555270.1"/>
    <property type="molecule type" value="Genomic_DNA"/>
</dbReference>
<feature type="compositionally biased region" description="Pro residues" evidence="1">
    <location>
        <begin position="1"/>
        <end position="10"/>
    </location>
</feature>
<dbReference type="Proteomes" id="UP001472677">
    <property type="component" value="Unassembled WGS sequence"/>
</dbReference>
<protein>
    <submittedName>
        <fullName evidence="2">Uncharacterized protein</fullName>
    </submittedName>
</protein>
<proteinExistence type="predicted"/>
<keyword evidence="3" id="KW-1185">Reference proteome</keyword>
<evidence type="ECO:0000256" key="1">
    <source>
        <dbReference type="SAM" id="MobiDB-lite"/>
    </source>
</evidence>